<feature type="chain" id="PRO_5011767639" evidence="1">
    <location>
        <begin position="27"/>
        <end position="67"/>
    </location>
</feature>
<dbReference type="EMBL" id="FORA01000002">
    <property type="protein sequence ID" value="SFI88929.1"/>
    <property type="molecule type" value="Genomic_DNA"/>
</dbReference>
<sequence length="67" mass="6827">MTSVNSRAFCALIALAIAMTPTLGRADSTLAFDPPEEVAVNVRTVAAGDDPENRAIGMIVPIRGGGG</sequence>
<organism evidence="2 3">
    <name type="scientific">Jannaschia pohangensis</name>
    <dbReference type="NCBI Taxonomy" id="390807"/>
    <lineage>
        <taxon>Bacteria</taxon>
        <taxon>Pseudomonadati</taxon>
        <taxon>Pseudomonadota</taxon>
        <taxon>Alphaproteobacteria</taxon>
        <taxon>Rhodobacterales</taxon>
        <taxon>Roseobacteraceae</taxon>
        <taxon>Jannaschia</taxon>
    </lineage>
</organism>
<keyword evidence="1" id="KW-0732">Signal</keyword>
<name>A0A1I3LW16_9RHOB</name>
<gene>
    <name evidence="2" type="ORF">SAMN04488095_1651</name>
</gene>
<evidence type="ECO:0000313" key="3">
    <source>
        <dbReference type="Proteomes" id="UP000199110"/>
    </source>
</evidence>
<evidence type="ECO:0000256" key="1">
    <source>
        <dbReference type="SAM" id="SignalP"/>
    </source>
</evidence>
<dbReference type="STRING" id="390807.SAMN04488095_1651"/>
<dbReference type="Proteomes" id="UP000199110">
    <property type="component" value="Unassembled WGS sequence"/>
</dbReference>
<keyword evidence="3" id="KW-1185">Reference proteome</keyword>
<evidence type="ECO:0000313" key="2">
    <source>
        <dbReference type="EMBL" id="SFI88929.1"/>
    </source>
</evidence>
<feature type="signal peptide" evidence="1">
    <location>
        <begin position="1"/>
        <end position="26"/>
    </location>
</feature>
<reference evidence="2 3" key="1">
    <citation type="submission" date="2016-10" db="EMBL/GenBank/DDBJ databases">
        <authorList>
            <person name="de Groot N.N."/>
        </authorList>
    </citation>
    <scope>NUCLEOTIDE SEQUENCE [LARGE SCALE GENOMIC DNA]</scope>
    <source>
        <strain evidence="2 3">DSM 19073</strain>
    </source>
</reference>
<protein>
    <submittedName>
        <fullName evidence="2">Uncharacterized protein</fullName>
    </submittedName>
</protein>
<dbReference type="RefSeq" id="WP_139212309.1">
    <property type="nucleotide sequence ID" value="NZ_FORA01000002.1"/>
</dbReference>
<proteinExistence type="predicted"/>
<dbReference type="AlphaFoldDB" id="A0A1I3LW16"/>
<accession>A0A1I3LW16</accession>